<dbReference type="HOGENOM" id="CLU_473152_0_0_14"/>
<evidence type="ECO:0000313" key="2">
    <source>
        <dbReference type="EMBL" id="CDR30882.1"/>
    </source>
</evidence>
<dbReference type="STRING" id="35623.Aocu_08090"/>
<gene>
    <name evidence="2" type="ORF">Aocu_08090</name>
</gene>
<dbReference type="PATRIC" id="fig|35623.3.peg.809"/>
<dbReference type="EMBL" id="LK028559">
    <property type="protein sequence ID" value="CDR30882.1"/>
    <property type="molecule type" value="Genomic_DNA"/>
</dbReference>
<proteinExistence type="predicted"/>
<organism evidence="2 3">
    <name type="scientific">Acholeplasma oculi</name>
    <dbReference type="NCBI Taxonomy" id="35623"/>
    <lineage>
        <taxon>Bacteria</taxon>
        <taxon>Bacillati</taxon>
        <taxon>Mycoplasmatota</taxon>
        <taxon>Mollicutes</taxon>
        <taxon>Acholeplasmatales</taxon>
        <taxon>Acholeplasmataceae</taxon>
        <taxon>Acholeplasma</taxon>
    </lineage>
</organism>
<accession>A0A061AIR3</accession>
<reference evidence="3" key="1">
    <citation type="submission" date="2014-05" db="EMBL/GenBank/DDBJ databases">
        <authorList>
            <person name="Kube M."/>
        </authorList>
    </citation>
    <scope>NUCLEOTIDE SEQUENCE [LARGE SCALE GENOMIC DNA]</scope>
</reference>
<keyword evidence="3" id="KW-1185">Reference proteome</keyword>
<dbReference type="RefSeq" id="WP_045749370.1">
    <property type="nucleotide sequence ID" value="NZ_FUZK01000001.1"/>
</dbReference>
<sequence length="614" mass="71063">MEQTPDEMVIHEPLRDYKNIYKDKHHENVVEFLNTLIEKSQVDIASNQATVKKIREKESLRDQIVKKINGQNTLKIFLVLLIVSGFLAAIYGGYQIYSLGPDLLSLILLPLGIILPIIFIILIIKTINPKLKTLKIEKYNMDEKIKVLYDEAYAQMLPLNSLFYEGMASELFQKTIPLIQLDKMFDSKRLDYMVNKFGLDDTPDLNRSTLYVKSGEIKGNPFYIAEDLVHQMGQKNYSGSITIHWTTTSRVNGRTVVNRHTQVLTATVTKPYPMYAEQSYLVYANDAAPDLIFSRADSDAENLNEKQIDRHVNRQIKQLEKKSQKAITTGSNYTVIGNSEFEVLWGATNRNNEVQFRLLFTPLAQKHLLELMKEKEIGFGDDFDFIKHKKINIILPEHLAEIKLNVEPSYFHSYDIELIKEKFINYNNSYLKHVYFAFAPVLAIPLYQQTVTQEYIYKDLYSSYVSFFEHESIVNRMNENDFKHPESVTRNILKTRVIQSKDQKDQLHVVSFGYKRVPRVDYVTKFGGDGKMHTIPVHWDEYISVDRASNVEINIISEDSKESPQDKIRNMIEGLKNKEIDQKDLFILTNFIARVTNNKINDKIKGNGGKNNGK</sequence>
<dbReference type="KEGG" id="aoc:Aocu_08090"/>
<name>A0A061AIR3_9MOLU</name>
<protein>
    <submittedName>
        <fullName evidence="2">Uncharacterized protein</fullName>
    </submittedName>
</protein>
<dbReference type="Proteomes" id="UP000032434">
    <property type="component" value="Chromosome 1"/>
</dbReference>
<dbReference type="NCBIfam" id="NF046000">
    <property type="entry name" value="MAG1210_fam"/>
    <property type="match status" value="1"/>
</dbReference>
<keyword evidence="1" id="KW-1133">Transmembrane helix</keyword>
<feature type="transmembrane region" description="Helical" evidence="1">
    <location>
        <begin position="103"/>
        <end position="124"/>
    </location>
</feature>
<evidence type="ECO:0000256" key="1">
    <source>
        <dbReference type="SAM" id="Phobius"/>
    </source>
</evidence>
<dbReference type="InParanoid" id="A0A061AIR3"/>
<keyword evidence="1" id="KW-0812">Transmembrane</keyword>
<feature type="transmembrane region" description="Helical" evidence="1">
    <location>
        <begin position="76"/>
        <end position="97"/>
    </location>
</feature>
<dbReference type="OrthoDB" id="8477532at2"/>
<dbReference type="AlphaFoldDB" id="A0A061AIR3"/>
<evidence type="ECO:0000313" key="3">
    <source>
        <dbReference type="Proteomes" id="UP000032434"/>
    </source>
</evidence>
<keyword evidence="1" id="KW-0472">Membrane</keyword>